<sequence length="99" mass="10986">MQINLVETNLEINQLPIVVGKGGEITLPQSMQDSLNVTEGDRLELIQVGQLIFLSPKSPQVPQLIERIVAMMENENVSLTDLLAGIDGERENIFLEQQS</sequence>
<dbReference type="InterPro" id="IPR037914">
    <property type="entry name" value="SpoVT-AbrB_sf"/>
</dbReference>
<organism evidence="1">
    <name type="scientific">Planktothricoides sp. SpSt-374</name>
    <dbReference type="NCBI Taxonomy" id="2282167"/>
    <lineage>
        <taxon>Bacteria</taxon>
        <taxon>Bacillati</taxon>
        <taxon>Cyanobacteriota</taxon>
        <taxon>Cyanophyceae</taxon>
        <taxon>Oscillatoriophycideae</taxon>
        <taxon>Oscillatoriales</taxon>
        <taxon>Oscillatoriaceae</taxon>
        <taxon>Planktothricoides</taxon>
    </lineage>
</organism>
<protein>
    <submittedName>
        <fullName evidence="1">AbrB/MazE/SpoVT family DNA-binding domain-containing protein</fullName>
    </submittedName>
</protein>
<accession>A0A7C3VKK3</accession>
<proteinExistence type="predicted"/>
<keyword evidence="1" id="KW-0238">DNA-binding</keyword>
<gene>
    <name evidence="1" type="ORF">ENR15_22975</name>
</gene>
<dbReference type="AlphaFoldDB" id="A0A7C3VKK3"/>
<dbReference type="EMBL" id="DSPX01000234">
    <property type="protein sequence ID" value="HGG03419.1"/>
    <property type="molecule type" value="Genomic_DNA"/>
</dbReference>
<dbReference type="GO" id="GO:0003677">
    <property type="term" value="F:DNA binding"/>
    <property type="evidence" value="ECO:0007669"/>
    <property type="project" value="UniProtKB-KW"/>
</dbReference>
<comment type="caution">
    <text evidence="1">The sequence shown here is derived from an EMBL/GenBank/DDBJ whole genome shotgun (WGS) entry which is preliminary data.</text>
</comment>
<reference evidence="1" key="1">
    <citation type="journal article" date="2020" name="mSystems">
        <title>Genome- and Community-Level Interaction Insights into Carbon Utilization and Element Cycling Functions of Hydrothermarchaeota in Hydrothermal Sediment.</title>
        <authorList>
            <person name="Zhou Z."/>
            <person name="Liu Y."/>
            <person name="Xu W."/>
            <person name="Pan J."/>
            <person name="Luo Z.H."/>
            <person name="Li M."/>
        </authorList>
    </citation>
    <scope>NUCLEOTIDE SEQUENCE [LARGE SCALE GENOMIC DNA]</scope>
    <source>
        <strain evidence="1">SpSt-374</strain>
    </source>
</reference>
<dbReference type="SUPFAM" id="SSF89447">
    <property type="entry name" value="AbrB/MazE/MraZ-like"/>
    <property type="match status" value="1"/>
</dbReference>
<evidence type="ECO:0000313" key="1">
    <source>
        <dbReference type="EMBL" id="HGG03419.1"/>
    </source>
</evidence>
<name>A0A7C3VKK3_9CYAN</name>